<organism evidence="2 3">
    <name type="scientific">Sclerotinia nivalis</name>
    <dbReference type="NCBI Taxonomy" id="352851"/>
    <lineage>
        <taxon>Eukaryota</taxon>
        <taxon>Fungi</taxon>
        <taxon>Dikarya</taxon>
        <taxon>Ascomycota</taxon>
        <taxon>Pezizomycotina</taxon>
        <taxon>Leotiomycetes</taxon>
        <taxon>Helotiales</taxon>
        <taxon>Sclerotiniaceae</taxon>
        <taxon>Sclerotinia</taxon>
    </lineage>
</organism>
<protein>
    <submittedName>
        <fullName evidence="2">Uncharacterized protein</fullName>
    </submittedName>
</protein>
<sequence length="102" mass="12040">MGGVRNRGGEGDVRMVHKSQEDLKVSQKESCESRKKERRSQNKQHPKKRKEEEKSEDEAIKQRTHSIRYDTLMKYMGRKRGRDSLLLLLLLRHCIAWSTAMD</sequence>
<comment type="caution">
    <text evidence="2">The sequence shown here is derived from an EMBL/GenBank/DDBJ whole genome shotgun (WGS) entry which is preliminary data.</text>
</comment>
<gene>
    <name evidence="2" type="ORF">OCU04_010684</name>
</gene>
<feature type="compositionally biased region" description="Basic and acidic residues" evidence="1">
    <location>
        <begin position="49"/>
        <end position="61"/>
    </location>
</feature>
<feature type="compositionally biased region" description="Basic and acidic residues" evidence="1">
    <location>
        <begin position="7"/>
        <end position="35"/>
    </location>
</feature>
<accession>A0A9X0ADH8</accession>
<feature type="region of interest" description="Disordered" evidence="1">
    <location>
        <begin position="1"/>
        <end position="64"/>
    </location>
</feature>
<keyword evidence="3" id="KW-1185">Reference proteome</keyword>
<feature type="compositionally biased region" description="Basic residues" evidence="1">
    <location>
        <begin position="36"/>
        <end position="48"/>
    </location>
</feature>
<reference evidence="2" key="1">
    <citation type="submission" date="2022-11" db="EMBL/GenBank/DDBJ databases">
        <title>Genome Resource of Sclerotinia nivalis Strain SnTB1, a Plant Pathogen Isolated from American Ginseng.</title>
        <authorList>
            <person name="Fan S."/>
        </authorList>
    </citation>
    <scope>NUCLEOTIDE SEQUENCE</scope>
    <source>
        <strain evidence="2">SnTB1</strain>
    </source>
</reference>
<name>A0A9X0ADH8_9HELO</name>
<evidence type="ECO:0000313" key="2">
    <source>
        <dbReference type="EMBL" id="KAJ8060354.1"/>
    </source>
</evidence>
<dbReference type="EMBL" id="JAPEIS010000013">
    <property type="protein sequence ID" value="KAJ8060354.1"/>
    <property type="molecule type" value="Genomic_DNA"/>
</dbReference>
<proteinExistence type="predicted"/>
<evidence type="ECO:0000256" key="1">
    <source>
        <dbReference type="SAM" id="MobiDB-lite"/>
    </source>
</evidence>
<dbReference type="Proteomes" id="UP001152300">
    <property type="component" value="Unassembled WGS sequence"/>
</dbReference>
<evidence type="ECO:0000313" key="3">
    <source>
        <dbReference type="Proteomes" id="UP001152300"/>
    </source>
</evidence>
<dbReference type="AlphaFoldDB" id="A0A9X0ADH8"/>